<evidence type="ECO:0000313" key="1">
    <source>
        <dbReference type="EMBL" id="JAH20026.1"/>
    </source>
</evidence>
<protein>
    <submittedName>
        <fullName evidence="1">Uncharacterized protein</fullName>
    </submittedName>
</protein>
<reference evidence="1" key="2">
    <citation type="journal article" date="2015" name="Fish Shellfish Immunol.">
        <title>Early steps in the European eel (Anguilla anguilla)-Vibrio vulnificus interaction in the gills: Role of the RtxA13 toxin.</title>
        <authorList>
            <person name="Callol A."/>
            <person name="Pajuelo D."/>
            <person name="Ebbesson L."/>
            <person name="Teles M."/>
            <person name="MacKenzie S."/>
            <person name="Amaro C."/>
        </authorList>
    </citation>
    <scope>NUCLEOTIDE SEQUENCE</scope>
</reference>
<sequence length="73" mass="7952">MTILFLFGSNCRRGTWCPASRTMTAPTAASHRCSHWASRCSLSPRSCFPGSRCRLPPASLDPCSSALRGRQPP</sequence>
<accession>A0A0E9QST6</accession>
<name>A0A0E9QST6_ANGAN</name>
<reference evidence="1" key="1">
    <citation type="submission" date="2014-11" db="EMBL/GenBank/DDBJ databases">
        <authorList>
            <person name="Amaro Gonzalez C."/>
        </authorList>
    </citation>
    <scope>NUCLEOTIDE SEQUENCE</scope>
</reference>
<organism evidence="1">
    <name type="scientific">Anguilla anguilla</name>
    <name type="common">European freshwater eel</name>
    <name type="synonym">Muraena anguilla</name>
    <dbReference type="NCBI Taxonomy" id="7936"/>
    <lineage>
        <taxon>Eukaryota</taxon>
        <taxon>Metazoa</taxon>
        <taxon>Chordata</taxon>
        <taxon>Craniata</taxon>
        <taxon>Vertebrata</taxon>
        <taxon>Euteleostomi</taxon>
        <taxon>Actinopterygii</taxon>
        <taxon>Neopterygii</taxon>
        <taxon>Teleostei</taxon>
        <taxon>Anguilliformes</taxon>
        <taxon>Anguillidae</taxon>
        <taxon>Anguilla</taxon>
    </lineage>
</organism>
<dbReference type="AlphaFoldDB" id="A0A0E9QST6"/>
<proteinExistence type="predicted"/>
<dbReference type="EMBL" id="GBXM01088551">
    <property type="protein sequence ID" value="JAH20026.1"/>
    <property type="molecule type" value="Transcribed_RNA"/>
</dbReference>